<dbReference type="InterPro" id="IPR007858">
    <property type="entry name" value="Dpy-30_motif"/>
</dbReference>
<comment type="caution">
    <text evidence="2">The sequence shown here is derived from an EMBL/GenBank/DDBJ whole genome shotgun (WGS) entry which is preliminary data.</text>
</comment>
<evidence type="ECO:0000313" key="2">
    <source>
        <dbReference type="EMBL" id="RHY12769.1"/>
    </source>
</evidence>
<dbReference type="Pfam" id="PF05186">
    <property type="entry name" value="Dpy-30"/>
    <property type="match status" value="1"/>
</dbReference>
<protein>
    <submittedName>
        <fullName evidence="2">Uncharacterized protein</fullName>
    </submittedName>
</protein>
<dbReference type="InterPro" id="IPR037856">
    <property type="entry name" value="Sdc1/DPY30"/>
</dbReference>
<dbReference type="PANTHER" id="PTHR23356:SF16">
    <property type="entry name" value="DPY30 DOMAIN CONTAINING 2"/>
    <property type="match status" value="1"/>
</dbReference>
<comment type="similarity">
    <text evidence="1">Belongs to the dpy-30 family.</text>
</comment>
<gene>
    <name evidence="2" type="ORF">DYB36_006591</name>
</gene>
<reference evidence="2 3" key="1">
    <citation type="submission" date="2018-08" db="EMBL/GenBank/DDBJ databases">
        <title>Aphanomyces genome sequencing and annotation.</title>
        <authorList>
            <person name="Minardi D."/>
            <person name="Oidtmann B."/>
            <person name="Van Der Giezen M."/>
            <person name="Studholme D.J."/>
        </authorList>
    </citation>
    <scope>NUCLEOTIDE SEQUENCE [LARGE SCALE GENOMIC DNA]</scope>
    <source>
        <strain evidence="2 3">Kv</strain>
    </source>
</reference>
<accession>A0A397B3P4</accession>
<evidence type="ECO:0000256" key="1">
    <source>
        <dbReference type="ARBA" id="ARBA00010849"/>
    </source>
</evidence>
<dbReference type="Gene3D" id="1.20.890.10">
    <property type="entry name" value="cAMP-dependent protein kinase regulatory subunit, dimerization-anchoring domain"/>
    <property type="match status" value="1"/>
</dbReference>
<dbReference type="PANTHER" id="PTHR23356">
    <property type="entry name" value="DPY30-RELATED"/>
    <property type="match status" value="1"/>
</dbReference>
<dbReference type="GO" id="GO:0048188">
    <property type="term" value="C:Set1C/COMPASS complex"/>
    <property type="evidence" value="ECO:0007669"/>
    <property type="project" value="InterPro"/>
</dbReference>
<dbReference type="Proteomes" id="UP000265427">
    <property type="component" value="Unassembled WGS sequence"/>
</dbReference>
<proteinExistence type="inferred from homology"/>
<dbReference type="VEuPathDB" id="FungiDB:H257_08822"/>
<name>A0A397B3P4_APHAT</name>
<evidence type="ECO:0000313" key="3">
    <source>
        <dbReference type="Proteomes" id="UP000265427"/>
    </source>
</evidence>
<dbReference type="AlphaFoldDB" id="A0A397B3P4"/>
<sequence length="480" mass="52682">MTDRNHGYDFVYLKNTVGAPLADALAQLALDQPEDPIEYVGNYLLKYVSNERQRTERMIQSRVRKTEADFAAEEVARKLAAAQKVKDALNEAILADNATREEILSANDWDVLCRVAMNKLAAATHAEACYLGRRVTDADGANFIQWFAATDSSKAVVDKFVGEETGFTFDVLKEVELDPPAVDAEGNPVPPAIPPFVHVENVIREPRIKYFGIPRMGAYLVKGIKLNSYLHDDVAQGDAMPTVESWLIVAVDTLGAARPFNGDNIREFLKWTATLGEAVEQYEKRTAVAQIELRKVDERDVKGKLDAIKETIAANETRVANAVEGIDDEARKAVEEATVKAQLVHDLLTSHLDALHIVGTSLIPFKAPVLKTLAAGLVLLGDDGFAKKDVVNAATLLPSWDKLRPWLTNAHLVPRVQAFQVRSVPLAAVALAKELLGDVGADDVELPAPSVLVLYMWIQTMCATAEALEEARLRAENPDE</sequence>
<dbReference type="EMBL" id="QUSZ01004785">
    <property type="protein sequence ID" value="RHY12769.1"/>
    <property type="molecule type" value="Genomic_DNA"/>
</dbReference>
<organism evidence="2 3">
    <name type="scientific">Aphanomyces astaci</name>
    <name type="common">Crayfish plague agent</name>
    <dbReference type="NCBI Taxonomy" id="112090"/>
    <lineage>
        <taxon>Eukaryota</taxon>
        <taxon>Sar</taxon>
        <taxon>Stramenopiles</taxon>
        <taxon>Oomycota</taxon>
        <taxon>Saprolegniomycetes</taxon>
        <taxon>Saprolegniales</taxon>
        <taxon>Verrucalvaceae</taxon>
        <taxon>Aphanomyces</taxon>
    </lineage>
</organism>